<dbReference type="EMBL" id="CACRXK020032894">
    <property type="protein sequence ID" value="CAB4043676.1"/>
    <property type="molecule type" value="Genomic_DNA"/>
</dbReference>
<dbReference type="SMART" id="SM00593">
    <property type="entry name" value="RUN"/>
    <property type="match status" value="1"/>
</dbReference>
<reference evidence="1" key="1">
    <citation type="submission" date="2020-04" db="EMBL/GenBank/DDBJ databases">
        <authorList>
            <person name="Alioto T."/>
            <person name="Alioto T."/>
            <person name="Gomez Garrido J."/>
        </authorList>
    </citation>
    <scope>NUCLEOTIDE SEQUENCE</scope>
    <source>
        <strain evidence="1">A484AB</strain>
    </source>
</reference>
<dbReference type="AlphaFoldDB" id="A0A6S7KD25"/>
<dbReference type="InterPro" id="IPR004012">
    <property type="entry name" value="Run_dom"/>
</dbReference>
<accession>A0A6S7KD25</accession>
<dbReference type="PROSITE" id="PS50826">
    <property type="entry name" value="RUN"/>
    <property type="match status" value="1"/>
</dbReference>
<proteinExistence type="predicted"/>
<gene>
    <name evidence="1" type="ORF">PACLA_8A027433</name>
</gene>
<protein>
    <submittedName>
        <fullName evidence="1">Small G signaling modulator 3-like</fullName>
    </submittedName>
</protein>
<dbReference type="Proteomes" id="UP001152795">
    <property type="component" value="Unassembled WGS sequence"/>
</dbReference>
<dbReference type="Gene3D" id="1.20.58.900">
    <property type="match status" value="1"/>
</dbReference>
<dbReference type="InterPro" id="IPR037213">
    <property type="entry name" value="Run_dom_sf"/>
</dbReference>
<evidence type="ECO:0000313" key="1">
    <source>
        <dbReference type="EMBL" id="CAB4043676.1"/>
    </source>
</evidence>
<keyword evidence="2" id="KW-1185">Reference proteome</keyword>
<dbReference type="Pfam" id="PF02759">
    <property type="entry name" value="RUN"/>
    <property type="match status" value="1"/>
</dbReference>
<dbReference type="SUPFAM" id="SSF140741">
    <property type="entry name" value="RUN domain-like"/>
    <property type="match status" value="1"/>
</dbReference>
<comment type="caution">
    <text evidence="1">The sequence shown here is derived from an EMBL/GenBank/DDBJ whole genome shotgun (WGS) entry which is preliminary data.</text>
</comment>
<dbReference type="OrthoDB" id="5982630at2759"/>
<evidence type="ECO:0000313" key="2">
    <source>
        <dbReference type="Proteomes" id="UP001152795"/>
    </source>
</evidence>
<organism evidence="1 2">
    <name type="scientific">Paramuricea clavata</name>
    <name type="common">Red gorgonian</name>
    <name type="synonym">Violescent sea-whip</name>
    <dbReference type="NCBI Taxonomy" id="317549"/>
    <lineage>
        <taxon>Eukaryota</taxon>
        <taxon>Metazoa</taxon>
        <taxon>Cnidaria</taxon>
        <taxon>Anthozoa</taxon>
        <taxon>Octocorallia</taxon>
        <taxon>Malacalcyonacea</taxon>
        <taxon>Plexauridae</taxon>
        <taxon>Paramuricea</taxon>
    </lineage>
</organism>
<name>A0A6S7KD25_PARCT</name>
<sequence>MTHDSAKTQMDVKLRSLICYGLNEQCLHLWFESLCSSEDIVNKWFYPWSFIRSPGWVQIKCELRVLASFAFSLNIDWEIVDKKGVSIYTGCFAWKMV</sequence>